<gene>
    <name evidence="2" type="ORF">LX15_001390</name>
</gene>
<feature type="compositionally biased region" description="Basic and acidic residues" evidence="1">
    <location>
        <begin position="30"/>
        <end position="39"/>
    </location>
</feature>
<evidence type="ECO:0000256" key="1">
    <source>
        <dbReference type="SAM" id="MobiDB-lite"/>
    </source>
</evidence>
<comment type="caution">
    <text evidence="2">The sequence shown here is derived from an EMBL/GenBank/DDBJ whole genome shotgun (WGS) entry which is preliminary data.</text>
</comment>
<accession>A0ABT1HQB7</accession>
<dbReference type="EMBL" id="JAMTCP010000005">
    <property type="protein sequence ID" value="MCP2257704.1"/>
    <property type="molecule type" value="Genomic_DNA"/>
</dbReference>
<proteinExistence type="predicted"/>
<keyword evidence="3" id="KW-1185">Reference proteome</keyword>
<feature type="compositionally biased region" description="Basic and acidic residues" evidence="1">
    <location>
        <begin position="1"/>
        <end position="22"/>
    </location>
</feature>
<evidence type="ECO:0000313" key="3">
    <source>
        <dbReference type="Proteomes" id="UP001205311"/>
    </source>
</evidence>
<dbReference type="RefSeq" id="WP_253668865.1">
    <property type="nucleotide sequence ID" value="NZ_JAMTCP010000005.1"/>
</dbReference>
<protein>
    <submittedName>
        <fullName evidence="2">Uncharacterized protein</fullName>
    </submittedName>
</protein>
<name>A0ABT1HQB7_STRSD</name>
<feature type="region of interest" description="Disordered" evidence="1">
    <location>
        <begin position="1"/>
        <end position="93"/>
    </location>
</feature>
<dbReference type="Proteomes" id="UP001205311">
    <property type="component" value="Unassembled WGS sequence"/>
</dbReference>
<reference evidence="2 3" key="1">
    <citation type="submission" date="2022-06" db="EMBL/GenBank/DDBJ databases">
        <title>Genomic Encyclopedia of Archaeal and Bacterial Type Strains, Phase II (KMG-II): from individual species to whole genera.</title>
        <authorList>
            <person name="Goeker M."/>
        </authorList>
    </citation>
    <scope>NUCLEOTIDE SEQUENCE [LARGE SCALE GENOMIC DNA]</scope>
    <source>
        <strain evidence="2 3">DSM 40477</strain>
    </source>
</reference>
<feature type="compositionally biased region" description="Basic and acidic residues" evidence="1">
    <location>
        <begin position="83"/>
        <end position="93"/>
    </location>
</feature>
<organism evidence="2 3">
    <name type="scientific">Streptoalloteichus tenebrarius (strain ATCC 17920 / DSM 40477 / JCM 4838 / CBS 697.72 / NBRC 16177 / NCIMB 11028 / NRRL B-12390 / A12253. 1 / ISP 5477)</name>
    <name type="common">Streptomyces tenebrarius</name>
    <dbReference type="NCBI Taxonomy" id="1933"/>
    <lineage>
        <taxon>Bacteria</taxon>
        <taxon>Bacillati</taxon>
        <taxon>Actinomycetota</taxon>
        <taxon>Actinomycetes</taxon>
        <taxon>Pseudonocardiales</taxon>
        <taxon>Pseudonocardiaceae</taxon>
        <taxon>Streptoalloteichus</taxon>
    </lineage>
</organism>
<evidence type="ECO:0000313" key="2">
    <source>
        <dbReference type="EMBL" id="MCP2257704.1"/>
    </source>
</evidence>
<sequence length="93" mass="9852">MHRGSDKHGARQDDKLKHDVEGLVRSNRPSRIEEGRDPEPPADDDPEIGFERRLDTGEAGAAGSGEGSERSAGDESGGSAGSAEERTPRREGG</sequence>